<dbReference type="Gene3D" id="3.40.50.2300">
    <property type="match status" value="2"/>
</dbReference>
<dbReference type="Pfam" id="PF02608">
    <property type="entry name" value="Bmp"/>
    <property type="match status" value="1"/>
</dbReference>
<dbReference type="GO" id="GO:0005886">
    <property type="term" value="C:plasma membrane"/>
    <property type="evidence" value="ECO:0007669"/>
    <property type="project" value="InterPro"/>
</dbReference>
<feature type="domain" description="ABC transporter substrate-binding protein PnrA-like" evidence="2">
    <location>
        <begin position="22"/>
        <end position="195"/>
    </location>
</feature>
<dbReference type="PANTHER" id="PTHR43208:SF1">
    <property type="entry name" value="ABC TRANSPORTER SUBSTRATE-BINDING PROTEIN"/>
    <property type="match status" value="1"/>
</dbReference>
<dbReference type="InterPro" id="IPR003760">
    <property type="entry name" value="PnrA-like"/>
</dbReference>
<proteinExistence type="predicted"/>
<accession>A0A8J3R746</accession>
<dbReference type="Proteomes" id="UP000610966">
    <property type="component" value="Unassembled WGS sequence"/>
</dbReference>
<protein>
    <submittedName>
        <fullName evidence="3">BMP family ABC transporter substrate-binding protein</fullName>
    </submittedName>
</protein>
<gene>
    <name evidence="3" type="ORF">Mth01_19210</name>
</gene>
<keyword evidence="4" id="KW-1185">Reference proteome</keyword>
<reference evidence="3" key="1">
    <citation type="submission" date="2021-01" db="EMBL/GenBank/DDBJ databases">
        <title>Whole genome shotgun sequence of Sphaerimonospora thailandensis NBRC 107569.</title>
        <authorList>
            <person name="Komaki H."/>
            <person name="Tamura T."/>
        </authorList>
    </citation>
    <scope>NUCLEOTIDE SEQUENCE</scope>
    <source>
        <strain evidence="3">NBRC 107569</strain>
    </source>
</reference>
<dbReference type="RefSeq" id="WP_204014622.1">
    <property type="nucleotide sequence ID" value="NZ_BOOG01000016.1"/>
</dbReference>
<evidence type="ECO:0000259" key="2">
    <source>
        <dbReference type="Pfam" id="PF02608"/>
    </source>
</evidence>
<keyword evidence="1" id="KW-0732">Signal</keyword>
<evidence type="ECO:0000313" key="4">
    <source>
        <dbReference type="Proteomes" id="UP000610966"/>
    </source>
</evidence>
<comment type="caution">
    <text evidence="3">The sequence shown here is derived from an EMBL/GenBank/DDBJ whole genome shotgun (WGS) entry which is preliminary data.</text>
</comment>
<evidence type="ECO:0000313" key="3">
    <source>
        <dbReference type="EMBL" id="GIH69668.1"/>
    </source>
</evidence>
<organism evidence="3 4">
    <name type="scientific">Sphaerimonospora thailandensis</name>
    <dbReference type="NCBI Taxonomy" id="795644"/>
    <lineage>
        <taxon>Bacteria</taxon>
        <taxon>Bacillati</taxon>
        <taxon>Actinomycetota</taxon>
        <taxon>Actinomycetes</taxon>
        <taxon>Streptosporangiales</taxon>
        <taxon>Streptosporangiaceae</taxon>
        <taxon>Sphaerimonospora</taxon>
    </lineage>
</organism>
<dbReference type="AlphaFoldDB" id="A0A8J3R746"/>
<dbReference type="InterPro" id="IPR052910">
    <property type="entry name" value="ABC-Purine-Binding"/>
</dbReference>
<dbReference type="EMBL" id="BOOG01000016">
    <property type="protein sequence ID" value="GIH69668.1"/>
    <property type="molecule type" value="Genomic_DNA"/>
</dbReference>
<name>A0A8J3R746_9ACTN</name>
<evidence type="ECO:0000256" key="1">
    <source>
        <dbReference type="ARBA" id="ARBA00022729"/>
    </source>
</evidence>
<sequence length="372" mass="40562">MTTSSPVRVGWIHRAKVGDSISSWLHSHERARKAVEAEFGDAVHTEVADGAGRAEGFTAAATDFAERGFDLVFACDTRGGLEVLPVAERFPGTRFMHNQGVDLAANFGTFREARDEHAYVSGLLCGAMTKTGVLGAVGGTPGPLDLQIVNAWAIGVRTANPDAIIHDRWVGSYFAEDQAEREAAVVTELIDLGVDTFGGTLTEMPTITKMASERGLWSMGRDLRSVHQSAVLDVAYIDWAPFYIREVRAVQDGTWRARHAYLRSRDGVVRNTEPAAVVPPEAAERARQASRALQAGELDIWRGPIRDHRGNLVVPAGTSIGDLYDGPEPEPDLTRAEAYLTSRQFAWFHEAITGSVDPLQAWLEQDAESRAL</sequence>
<dbReference type="PANTHER" id="PTHR43208">
    <property type="entry name" value="ABC TRANSPORTER SUBSTRATE-BINDING PROTEIN"/>
    <property type="match status" value="1"/>
</dbReference>